<keyword evidence="3 5" id="KW-0227">DNA damage</keyword>
<evidence type="ECO:0000313" key="8">
    <source>
        <dbReference type="EMBL" id="SCD19276.1"/>
    </source>
</evidence>
<dbReference type="Gene3D" id="3.30.1370.100">
    <property type="entry name" value="MutL, C-terminal domain, regulatory subdomain"/>
    <property type="match status" value="1"/>
</dbReference>
<dbReference type="InterPro" id="IPR037198">
    <property type="entry name" value="MutL_C_sf"/>
</dbReference>
<dbReference type="InterPro" id="IPR042120">
    <property type="entry name" value="MutL_C_dimsub"/>
</dbReference>
<protein>
    <recommendedName>
        <fullName evidence="2 5">DNA mismatch repair protein MutL</fullName>
    </recommendedName>
</protein>
<keyword evidence="4 5" id="KW-0234">DNA repair</keyword>
<dbReference type="SUPFAM" id="SSF55874">
    <property type="entry name" value="ATPase domain of HSP90 chaperone/DNA topoisomerase II/histidine kinase"/>
    <property type="match status" value="1"/>
</dbReference>
<dbReference type="InterPro" id="IPR038973">
    <property type="entry name" value="MutL/Mlh/Pms-like"/>
</dbReference>
<dbReference type="InterPro" id="IPR014762">
    <property type="entry name" value="DNA_mismatch_repair_CS"/>
</dbReference>
<dbReference type="GO" id="GO:0140664">
    <property type="term" value="F:ATP-dependent DNA damage sensor activity"/>
    <property type="evidence" value="ECO:0007669"/>
    <property type="project" value="InterPro"/>
</dbReference>
<dbReference type="EMBL" id="LT605205">
    <property type="protein sequence ID" value="SCD19276.1"/>
    <property type="molecule type" value="Genomic_DNA"/>
</dbReference>
<evidence type="ECO:0000259" key="7">
    <source>
        <dbReference type="SMART" id="SM01340"/>
    </source>
</evidence>
<evidence type="ECO:0000256" key="3">
    <source>
        <dbReference type="ARBA" id="ARBA00022763"/>
    </source>
</evidence>
<dbReference type="NCBIfam" id="TIGR00585">
    <property type="entry name" value="mutl"/>
    <property type="match status" value="1"/>
</dbReference>
<dbReference type="GO" id="GO:0006298">
    <property type="term" value="P:mismatch repair"/>
    <property type="evidence" value="ECO:0007669"/>
    <property type="project" value="UniProtKB-UniRule"/>
</dbReference>
<reference evidence="8 9" key="1">
    <citation type="submission" date="2016-08" db="EMBL/GenBank/DDBJ databases">
        <authorList>
            <person name="Seilhamer J.J."/>
        </authorList>
    </citation>
    <scope>NUCLEOTIDE SEQUENCE [LARGE SCALE GENOMIC DNA]</scope>
    <source>
        <strain evidence="8">M3/6</strain>
    </source>
</reference>
<dbReference type="GO" id="GO:0030983">
    <property type="term" value="F:mismatched DNA binding"/>
    <property type="evidence" value="ECO:0007669"/>
    <property type="project" value="InterPro"/>
</dbReference>
<dbReference type="PROSITE" id="PS00058">
    <property type="entry name" value="DNA_MISMATCH_REPAIR_1"/>
    <property type="match status" value="1"/>
</dbReference>
<evidence type="ECO:0000256" key="5">
    <source>
        <dbReference type="HAMAP-Rule" id="MF_00149"/>
    </source>
</evidence>
<evidence type="ECO:0000256" key="2">
    <source>
        <dbReference type="ARBA" id="ARBA00021975"/>
    </source>
</evidence>
<dbReference type="Pfam" id="PF01119">
    <property type="entry name" value="DNA_mis_repair"/>
    <property type="match status" value="1"/>
</dbReference>
<dbReference type="GO" id="GO:0032300">
    <property type="term" value="C:mismatch repair complex"/>
    <property type="evidence" value="ECO:0007669"/>
    <property type="project" value="InterPro"/>
</dbReference>
<dbReference type="HAMAP" id="MF_00149">
    <property type="entry name" value="DNA_mis_repair"/>
    <property type="match status" value="1"/>
</dbReference>
<dbReference type="InterPro" id="IPR020568">
    <property type="entry name" value="Ribosomal_Su5_D2-typ_SF"/>
</dbReference>
<feature type="domain" description="MutL C-terminal dimerisation" evidence="6">
    <location>
        <begin position="428"/>
        <end position="570"/>
    </location>
</feature>
<dbReference type="FunFam" id="3.30.565.10:FF:000003">
    <property type="entry name" value="DNA mismatch repair endonuclease MutL"/>
    <property type="match status" value="1"/>
</dbReference>
<dbReference type="PANTHER" id="PTHR10073">
    <property type="entry name" value="DNA MISMATCH REPAIR PROTEIN MLH, PMS, MUTL"/>
    <property type="match status" value="1"/>
</dbReference>
<dbReference type="InterPro" id="IPR002099">
    <property type="entry name" value="MutL/Mlh/PMS"/>
</dbReference>
<dbReference type="CDD" id="cd16926">
    <property type="entry name" value="HATPase_MutL-MLH-PMS-like"/>
    <property type="match status" value="1"/>
</dbReference>
<dbReference type="STRING" id="1642647.PSM36_0444"/>
<dbReference type="InterPro" id="IPR013507">
    <property type="entry name" value="DNA_mismatch_S5_2-like"/>
</dbReference>
<dbReference type="InterPro" id="IPR042121">
    <property type="entry name" value="MutL_C_regsub"/>
</dbReference>
<dbReference type="SMART" id="SM00853">
    <property type="entry name" value="MutL_C"/>
    <property type="match status" value="1"/>
</dbReference>
<evidence type="ECO:0000259" key="6">
    <source>
        <dbReference type="SMART" id="SM00853"/>
    </source>
</evidence>
<accession>A0A1R3SSF5</accession>
<keyword evidence="9" id="KW-1185">Reference proteome</keyword>
<dbReference type="CDD" id="cd00782">
    <property type="entry name" value="MutL_Trans"/>
    <property type="match status" value="1"/>
</dbReference>
<dbReference type="KEGG" id="psac:PSM36_0444"/>
<dbReference type="AlphaFoldDB" id="A0A1R3SSF5"/>
<comment type="function">
    <text evidence="5">This protein is involved in the repair of mismatches in DNA. It is required for dam-dependent methyl-directed DNA mismatch repair. May act as a 'molecular matchmaker', a protein that promotes the formation of a stable complex between two or more DNA-binding proteins in an ATP-dependent manner without itself being part of a final effector complex.</text>
</comment>
<dbReference type="InterPro" id="IPR036890">
    <property type="entry name" value="HATPase_C_sf"/>
</dbReference>
<feature type="domain" description="DNA mismatch repair protein S5" evidence="7">
    <location>
        <begin position="209"/>
        <end position="327"/>
    </location>
</feature>
<organism evidence="8 9">
    <name type="scientific">Proteiniphilum saccharofermentans</name>
    <dbReference type="NCBI Taxonomy" id="1642647"/>
    <lineage>
        <taxon>Bacteria</taxon>
        <taxon>Pseudomonadati</taxon>
        <taxon>Bacteroidota</taxon>
        <taxon>Bacteroidia</taxon>
        <taxon>Bacteroidales</taxon>
        <taxon>Dysgonomonadaceae</taxon>
        <taxon>Proteiniphilum</taxon>
    </lineage>
</organism>
<dbReference type="Gene3D" id="3.30.1540.20">
    <property type="entry name" value="MutL, C-terminal domain, dimerisation subdomain"/>
    <property type="match status" value="1"/>
</dbReference>
<dbReference type="Proteomes" id="UP000187464">
    <property type="component" value="Chromosome I"/>
</dbReference>
<dbReference type="SUPFAM" id="SSF118116">
    <property type="entry name" value="DNA mismatch repair protein MutL"/>
    <property type="match status" value="1"/>
</dbReference>
<evidence type="ECO:0000256" key="4">
    <source>
        <dbReference type="ARBA" id="ARBA00023204"/>
    </source>
</evidence>
<dbReference type="InterPro" id="IPR014790">
    <property type="entry name" value="MutL_C"/>
</dbReference>
<gene>
    <name evidence="5 8" type="primary">mutL</name>
    <name evidence="8" type="ORF">PSM36_0444</name>
</gene>
<comment type="similarity">
    <text evidence="1 5">Belongs to the DNA mismatch repair MutL/HexB family.</text>
</comment>
<dbReference type="Gene3D" id="3.30.230.10">
    <property type="match status" value="1"/>
</dbReference>
<dbReference type="InterPro" id="IPR020667">
    <property type="entry name" value="DNA_mismatch_repair_MutL"/>
</dbReference>
<dbReference type="Pfam" id="PF13589">
    <property type="entry name" value="HATPase_c_3"/>
    <property type="match status" value="1"/>
</dbReference>
<dbReference type="GO" id="GO:0016887">
    <property type="term" value="F:ATP hydrolysis activity"/>
    <property type="evidence" value="ECO:0007669"/>
    <property type="project" value="InterPro"/>
</dbReference>
<dbReference type="Pfam" id="PF08676">
    <property type="entry name" value="MutL_C"/>
    <property type="match status" value="1"/>
</dbReference>
<name>A0A1R3SSF5_9BACT</name>
<dbReference type="PANTHER" id="PTHR10073:SF12">
    <property type="entry name" value="DNA MISMATCH REPAIR PROTEIN MLH1"/>
    <property type="match status" value="1"/>
</dbReference>
<dbReference type="SUPFAM" id="SSF54211">
    <property type="entry name" value="Ribosomal protein S5 domain 2-like"/>
    <property type="match status" value="1"/>
</dbReference>
<dbReference type="InterPro" id="IPR014721">
    <property type="entry name" value="Ribsml_uS5_D2-typ_fold_subgr"/>
</dbReference>
<dbReference type="Gene3D" id="3.30.565.10">
    <property type="entry name" value="Histidine kinase-like ATPase, C-terminal domain"/>
    <property type="match status" value="1"/>
</dbReference>
<dbReference type="RefSeq" id="WP_076928592.1">
    <property type="nucleotide sequence ID" value="NZ_LT605205.1"/>
</dbReference>
<dbReference type="GO" id="GO:0005524">
    <property type="term" value="F:ATP binding"/>
    <property type="evidence" value="ECO:0007669"/>
    <property type="project" value="InterPro"/>
</dbReference>
<sequence>MPDIIHLLPDSIANQIAAGEVIQRPASVVKELIENSLDAGATHIILSVKDAGRTFIQVIDNGKGMSATDLRMAFERHATSKIRSADDLFSLTTMGFRGEALPSIAAISHIEVKSRREEDELGSLLVISGSKVEKQEMVAAATGTSITVKNIFFNVPARRKFLKSNETERRNIFTEFERIVLVNPDVEFTLIENGVETLHLPKTGLRQRIVQIEGKNTNQQLIEINEETTLGKIYGYIARPEFARKGKVNQFFFVNNRYIRHPYFHRAVTTAFEPLIAANEKPGYYIYFQVDPDTIDVNIHPTKTEVKFENEQALWQILMVTVKESLGKFNAIPTIDFDRDDAPEIPVYDPSRTSSMPKVNVDPGYNPFHSHRTETPQPKVPAFGWEQLYKGFEKEKELVDEIEGRTPATLFKPAGGDRNLPETELSPEHYQYKQKYILTSVKSGLMIIDQHKAHVRILFDKYLEQIRNKRGISQRVLFPEVLELSASEAAALPSIMEDLEALGFELSDLGNHSFAIQAVPSEIENAAPAALIRSMIGKSMETGSDVKSEIQESIALSLANLTAIPYGNTLTTEEMLLIVSQLFASPSPTYTPDGQTIISVISDAEIEKRMQ</sequence>
<evidence type="ECO:0000256" key="1">
    <source>
        <dbReference type="ARBA" id="ARBA00006082"/>
    </source>
</evidence>
<dbReference type="SMART" id="SM01340">
    <property type="entry name" value="DNA_mis_repair"/>
    <property type="match status" value="1"/>
</dbReference>
<evidence type="ECO:0000313" key="9">
    <source>
        <dbReference type="Proteomes" id="UP000187464"/>
    </source>
</evidence>
<proteinExistence type="inferred from homology"/>